<feature type="compositionally biased region" description="Acidic residues" evidence="7">
    <location>
        <begin position="349"/>
        <end position="360"/>
    </location>
</feature>
<protein>
    <recommendedName>
        <fullName evidence="10">RecA family profile 1 domain-containing protein</fullName>
    </recommendedName>
</protein>
<dbReference type="GO" id="GO:0007131">
    <property type="term" value="P:reciprocal meiotic recombination"/>
    <property type="evidence" value="ECO:0007669"/>
    <property type="project" value="TreeGrafter"/>
</dbReference>
<evidence type="ECO:0008006" key="10">
    <source>
        <dbReference type="Google" id="ProtNLM"/>
    </source>
</evidence>
<organism evidence="8 9">
    <name type="scientific">Parascedosporium putredinis</name>
    <dbReference type="NCBI Taxonomy" id="1442378"/>
    <lineage>
        <taxon>Eukaryota</taxon>
        <taxon>Fungi</taxon>
        <taxon>Dikarya</taxon>
        <taxon>Ascomycota</taxon>
        <taxon>Pezizomycotina</taxon>
        <taxon>Sordariomycetes</taxon>
        <taxon>Hypocreomycetidae</taxon>
        <taxon>Microascales</taxon>
        <taxon>Microascaceae</taxon>
        <taxon>Parascedosporium</taxon>
    </lineage>
</organism>
<feature type="region of interest" description="Disordered" evidence="7">
    <location>
        <begin position="38"/>
        <end position="82"/>
    </location>
</feature>
<keyword evidence="6" id="KW-0539">Nucleus</keyword>
<proteinExistence type="predicted"/>
<comment type="subcellular location">
    <subcellularLocation>
        <location evidence="1">Nucleus</location>
    </subcellularLocation>
</comment>
<feature type="compositionally biased region" description="Acidic residues" evidence="7">
    <location>
        <begin position="388"/>
        <end position="406"/>
    </location>
</feature>
<evidence type="ECO:0000256" key="7">
    <source>
        <dbReference type="SAM" id="MobiDB-lite"/>
    </source>
</evidence>
<dbReference type="GO" id="GO:0033065">
    <property type="term" value="C:Rad51C-XRCC3 complex"/>
    <property type="evidence" value="ECO:0007669"/>
    <property type="project" value="TreeGrafter"/>
</dbReference>
<dbReference type="GO" id="GO:0000400">
    <property type="term" value="F:four-way junction DNA binding"/>
    <property type="evidence" value="ECO:0007669"/>
    <property type="project" value="TreeGrafter"/>
</dbReference>
<evidence type="ECO:0000313" key="8">
    <source>
        <dbReference type="EMBL" id="CAI4214829.1"/>
    </source>
</evidence>
<evidence type="ECO:0000256" key="4">
    <source>
        <dbReference type="ARBA" id="ARBA00022840"/>
    </source>
</evidence>
<feature type="region of interest" description="Disordered" evidence="7">
    <location>
        <begin position="324"/>
        <end position="422"/>
    </location>
</feature>
<evidence type="ECO:0000256" key="1">
    <source>
        <dbReference type="ARBA" id="ARBA00004123"/>
    </source>
</evidence>
<reference evidence="8" key="1">
    <citation type="submission" date="2022-11" db="EMBL/GenBank/DDBJ databases">
        <authorList>
            <person name="Scott C."/>
            <person name="Bruce N."/>
        </authorList>
    </citation>
    <scope>NUCLEOTIDE SEQUENCE</scope>
</reference>
<dbReference type="InterPro" id="IPR027417">
    <property type="entry name" value="P-loop_NTPase"/>
</dbReference>
<name>A0A9P1H2I5_9PEZI</name>
<dbReference type="Gene3D" id="3.40.50.300">
    <property type="entry name" value="P-loop containing nucleotide triphosphate hydrolases"/>
    <property type="match status" value="2"/>
</dbReference>
<dbReference type="InterPro" id="IPR052093">
    <property type="entry name" value="HR_Repair_Mediator"/>
</dbReference>
<feature type="compositionally biased region" description="Acidic residues" evidence="7">
    <location>
        <begin position="147"/>
        <end position="160"/>
    </location>
</feature>
<keyword evidence="4" id="KW-0067">ATP-binding</keyword>
<dbReference type="SUPFAM" id="SSF52540">
    <property type="entry name" value="P-loop containing nucleoside triphosphate hydrolases"/>
    <property type="match status" value="1"/>
</dbReference>
<evidence type="ECO:0000313" key="9">
    <source>
        <dbReference type="Proteomes" id="UP000838763"/>
    </source>
</evidence>
<evidence type="ECO:0000256" key="3">
    <source>
        <dbReference type="ARBA" id="ARBA00022763"/>
    </source>
</evidence>
<dbReference type="EMBL" id="CALLCH030000012">
    <property type="protein sequence ID" value="CAI4214829.1"/>
    <property type="molecule type" value="Genomic_DNA"/>
</dbReference>
<dbReference type="GO" id="GO:0033063">
    <property type="term" value="C:Rad51B-Rad51C-Rad51D-XRCC2 complex"/>
    <property type="evidence" value="ECO:0007669"/>
    <property type="project" value="TreeGrafter"/>
</dbReference>
<feature type="compositionally biased region" description="Basic and acidic residues" evidence="7">
    <location>
        <begin position="45"/>
        <end position="60"/>
    </location>
</feature>
<keyword evidence="5" id="KW-0234">DNA repair</keyword>
<dbReference type="GO" id="GO:0008821">
    <property type="term" value="F:crossover junction DNA endonuclease activity"/>
    <property type="evidence" value="ECO:0007669"/>
    <property type="project" value="TreeGrafter"/>
</dbReference>
<sequence>MSSFKNRLPAVSAAQALDDLNDDPSQFVSTGLGSLDRALTATPESLRDQQQDGSGDRAENHVGNGSGPPGAPSGLCRGQVTEIWGPPGVGKTAMGIQIAASALSDGRGVVWRFAHVVEAARIKGRPEQILGRGASDGQRRQQSGLEREEEEHADGDEDGAPGEKAEHETDTEANAFVHYTSLLNEAFPKAPDGRNLKSSKASGLSTRRLQTVQYVIGALQKLAATRNCAVVLLSQCVTKMQSQNRGAALMPSISAGVWEQGLTTRIALFRDWMWKDGIPIDTRFVGIQRLAGKAIPGSGIQKVAAFRVESFGLAEVEFDEAEQQREQLRAGNGRSQTKRKLGVTRQEVPDSDEEYGWDSDDNAHLPPEPPQWQGSEDLIIGTQRSLDGEETEGDGDAELETDEGPEDGQATTEKRGYSGVSR</sequence>
<dbReference type="GO" id="GO:0005657">
    <property type="term" value="C:replication fork"/>
    <property type="evidence" value="ECO:0007669"/>
    <property type="project" value="TreeGrafter"/>
</dbReference>
<evidence type="ECO:0000256" key="2">
    <source>
        <dbReference type="ARBA" id="ARBA00022741"/>
    </source>
</evidence>
<dbReference type="PANTHER" id="PTHR46239">
    <property type="entry name" value="DNA REPAIR PROTEIN RAD51 HOMOLOG 3 RAD51C"/>
    <property type="match status" value="1"/>
</dbReference>
<dbReference type="GO" id="GO:0005524">
    <property type="term" value="F:ATP binding"/>
    <property type="evidence" value="ECO:0007669"/>
    <property type="project" value="UniProtKB-KW"/>
</dbReference>
<keyword evidence="9" id="KW-1185">Reference proteome</keyword>
<dbReference type="OrthoDB" id="5957327at2759"/>
<dbReference type="Proteomes" id="UP000838763">
    <property type="component" value="Unassembled WGS sequence"/>
</dbReference>
<gene>
    <name evidence="8" type="ORF">PPNO1_LOCUS4557</name>
</gene>
<dbReference type="GO" id="GO:0000707">
    <property type="term" value="P:meiotic DNA recombinase assembly"/>
    <property type="evidence" value="ECO:0007669"/>
    <property type="project" value="TreeGrafter"/>
</dbReference>
<evidence type="ECO:0000256" key="5">
    <source>
        <dbReference type="ARBA" id="ARBA00023204"/>
    </source>
</evidence>
<evidence type="ECO:0000256" key="6">
    <source>
        <dbReference type="ARBA" id="ARBA00023242"/>
    </source>
</evidence>
<dbReference type="AlphaFoldDB" id="A0A9P1H2I5"/>
<keyword evidence="3" id="KW-0227">DNA damage</keyword>
<accession>A0A9P1H2I5</accession>
<feature type="region of interest" description="Disordered" evidence="7">
    <location>
        <begin position="128"/>
        <end position="170"/>
    </location>
</feature>
<feature type="compositionally biased region" description="Basic and acidic residues" evidence="7">
    <location>
        <begin position="161"/>
        <end position="170"/>
    </location>
</feature>
<dbReference type="PANTHER" id="PTHR46239:SF1">
    <property type="entry name" value="DNA REPAIR PROTEIN RAD51 HOMOLOG 3"/>
    <property type="match status" value="1"/>
</dbReference>
<comment type="caution">
    <text evidence="8">The sequence shown here is derived from an EMBL/GenBank/DDBJ whole genome shotgun (WGS) entry which is preliminary data.</text>
</comment>
<keyword evidence="2" id="KW-0547">Nucleotide-binding</keyword>